<proteinExistence type="predicted"/>
<sequence>FEFDKLEQERDKAYYDLYRKYPSIGKRNKEEWNKIVQGEDTIYKYYENMQFKIAKNQVEIEKCMFSNGMLNGQEKEIVKYNIQQIADGNYSMELYKGLEYLKLPIISQPSTIVSPESTFIEKLLEKRYQRQIVNKQVSANNTIPVQYLKLLELEIFLEDQKNSLELHIISEVFQRHPCDKLFIADETTKKVAGSIHLDSYKYISKPQCLKNAVGETLIDFFDLTNFLATEIAESIVNKYYNHTLSNPSHQSDQFAKDLIEHFGCFTDSNNEPYVTANTASTHCQEHQKCVKKLIQELQPISDTLAVKAKQGQAIAFQSHLLVHGNLPIIAGIRHSIVFYIHRTMIKQRWKFGSLFDDYDSNIEENSSKKRKKLQKYAPPKLDS</sequence>
<gene>
    <name evidence="1" type="ORF">GMARGA_LOCUS27199</name>
</gene>
<protein>
    <submittedName>
        <fullName evidence="1">36020_t:CDS:1</fullName>
    </submittedName>
</protein>
<feature type="non-terminal residue" evidence="1">
    <location>
        <position position="1"/>
    </location>
</feature>
<dbReference type="Gene3D" id="3.60.130.30">
    <property type="match status" value="1"/>
</dbReference>
<evidence type="ECO:0000313" key="1">
    <source>
        <dbReference type="EMBL" id="CAG8819010.1"/>
    </source>
</evidence>
<dbReference type="Proteomes" id="UP000789901">
    <property type="component" value="Unassembled WGS sequence"/>
</dbReference>
<dbReference type="EMBL" id="CAJVQB010032923">
    <property type="protein sequence ID" value="CAG8819010.1"/>
    <property type="molecule type" value="Genomic_DNA"/>
</dbReference>
<organism evidence="1 2">
    <name type="scientific">Gigaspora margarita</name>
    <dbReference type="NCBI Taxonomy" id="4874"/>
    <lineage>
        <taxon>Eukaryota</taxon>
        <taxon>Fungi</taxon>
        <taxon>Fungi incertae sedis</taxon>
        <taxon>Mucoromycota</taxon>
        <taxon>Glomeromycotina</taxon>
        <taxon>Glomeromycetes</taxon>
        <taxon>Diversisporales</taxon>
        <taxon>Gigasporaceae</taxon>
        <taxon>Gigaspora</taxon>
    </lineage>
</organism>
<reference evidence="1 2" key="1">
    <citation type="submission" date="2021-06" db="EMBL/GenBank/DDBJ databases">
        <authorList>
            <person name="Kallberg Y."/>
            <person name="Tangrot J."/>
            <person name="Rosling A."/>
        </authorList>
    </citation>
    <scope>NUCLEOTIDE SEQUENCE [LARGE SCALE GENOMIC DNA]</scope>
    <source>
        <strain evidence="1 2">120-4 pot B 10/14</strain>
    </source>
</reference>
<name>A0ABN7W809_GIGMA</name>
<evidence type="ECO:0000313" key="2">
    <source>
        <dbReference type="Proteomes" id="UP000789901"/>
    </source>
</evidence>
<accession>A0ABN7W809</accession>
<comment type="caution">
    <text evidence="1">The sequence shown here is derived from an EMBL/GenBank/DDBJ whole genome shotgun (WGS) entry which is preliminary data.</text>
</comment>
<keyword evidence="2" id="KW-1185">Reference proteome</keyword>